<keyword evidence="6 9" id="KW-0822">Tryptophan biosynthesis</keyword>
<feature type="compositionally biased region" description="Low complexity" evidence="10">
    <location>
        <begin position="128"/>
        <end position="137"/>
    </location>
</feature>
<gene>
    <name evidence="9" type="primary">trpF</name>
    <name evidence="12" type="ORF">AWM70_09790</name>
</gene>
<evidence type="ECO:0000256" key="4">
    <source>
        <dbReference type="ARBA" id="ARBA00022272"/>
    </source>
</evidence>
<evidence type="ECO:0000256" key="9">
    <source>
        <dbReference type="HAMAP-Rule" id="MF_00135"/>
    </source>
</evidence>
<evidence type="ECO:0000256" key="5">
    <source>
        <dbReference type="ARBA" id="ARBA00022605"/>
    </source>
</evidence>
<sequence length="245" mass="26949">MVDTAIKICGLQSVEVVKSLLPLQVDWIGFVFAPSRRQVPADQAGMMIEAVKEWGAGHREPKLPKTVGVFVNPAMEELEQVLGQAKLDVVQLHGQERPEFCRQVKQRFGVEVFKALAMRSKAAEGGVQEANENAQAESEPEPFSPDVLLEPYRHSVDAILLDTYDPVYGGGSGVAFDWSLIKPYQAWAHNARIPLLIAGGLHERNVGQLVRDYHPDGVDVSSGVEREGVKDIGLITAFVERVRGQ</sequence>
<dbReference type="OrthoDB" id="9786954at2"/>
<dbReference type="PANTHER" id="PTHR42894">
    <property type="entry name" value="N-(5'-PHOSPHORIBOSYL)ANTHRANILATE ISOMERASE"/>
    <property type="match status" value="1"/>
</dbReference>
<dbReference type="InterPro" id="IPR013785">
    <property type="entry name" value="Aldolase_TIM"/>
</dbReference>
<dbReference type="Proteomes" id="UP000092573">
    <property type="component" value="Chromosome"/>
</dbReference>
<reference evidence="12 13" key="1">
    <citation type="submission" date="2016-01" db="EMBL/GenBank/DDBJ databases">
        <title>Complete Genome Sequence of Paenibacillus yonginensis DCY84, a novel Plant Growth-Promoting Bacteria with Elicitation of Induced Systemic Resistance.</title>
        <authorList>
            <person name="Kim Y.J."/>
            <person name="Yang D.C."/>
            <person name="Sukweenadhi J."/>
        </authorList>
    </citation>
    <scope>NUCLEOTIDE SEQUENCE [LARGE SCALE GENOMIC DNA]</scope>
    <source>
        <strain evidence="12 13">DCY84</strain>
    </source>
</reference>
<feature type="region of interest" description="Disordered" evidence="10">
    <location>
        <begin position="124"/>
        <end position="143"/>
    </location>
</feature>
<feature type="domain" description="N-(5'phosphoribosyl) anthranilate isomerase (PRAI)" evidence="11">
    <location>
        <begin position="6"/>
        <end position="121"/>
    </location>
</feature>
<dbReference type="KEGG" id="pyg:AWM70_09790"/>
<evidence type="ECO:0000256" key="10">
    <source>
        <dbReference type="SAM" id="MobiDB-lite"/>
    </source>
</evidence>
<dbReference type="InterPro" id="IPR011060">
    <property type="entry name" value="RibuloseP-bd_barrel"/>
</dbReference>
<organism evidence="12 13">
    <name type="scientific">Paenibacillus yonginensis</name>
    <dbReference type="NCBI Taxonomy" id="1462996"/>
    <lineage>
        <taxon>Bacteria</taxon>
        <taxon>Bacillati</taxon>
        <taxon>Bacillota</taxon>
        <taxon>Bacilli</taxon>
        <taxon>Bacillales</taxon>
        <taxon>Paenibacillaceae</taxon>
        <taxon>Paenibacillus</taxon>
    </lineage>
</organism>
<evidence type="ECO:0000313" key="12">
    <source>
        <dbReference type="EMBL" id="ANS74849.1"/>
    </source>
</evidence>
<protein>
    <recommendedName>
        <fullName evidence="4 9">N-(5'-phosphoribosyl)anthranilate isomerase</fullName>
        <shortName evidence="9">PRAI</shortName>
        <ecNumber evidence="3 9">5.3.1.24</ecNumber>
    </recommendedName>
</protein>
<evidence type="ECO:0000256" key="6">
    <source>
        <dbReference type="ARBA" id="ARBA00022822"/>
    </source>
</evidence>
<dbReference type="STRING" id="1462996.AWM70_09790"/>
<dbReference type="EMBL" id="CP014167">
    <property type="protein sequence ID" value="ANS74849.1"/>
    <property type="molecule type" value="Genomic_DNA"/>
</dbReference>
<comment type="similarity">
    <text evidence="9">Belongs to the TrpF family.</text>
</comment>
<evidence type="ECO:0000256" key="3">
    <source>
        <dbReference type="ARBA" id="ARBA00012572"/>
    </source>
</evidence>
<name>A0A1B1N0A7_9BACL</name>
<comment type="catalytic activity">
    <reaction evidence="1 9">
        <text>N-(5-phospho-beta-D-ribosyl)anthranilate = 1-(2-carboxyphenylamino)-1-deoxy-D-ribulose 5-phosphate</text>
        <dbReference type="Rhea" id="RHEA:21540"/>
        <dbReference type="ChEBI" id="CHEBI:18277"/>
        <dbReference type="ChEBI" id="CHEBI:58613"/>
        <dbReference type="EC" id="5.3.1.24"/>
    </reaction>
</comment>
<dbReference type="InterPro" id="IPR001240">
    <property type="entry name" value="PRAI_dom"/>
</dbReference>
<dbReference type="PANTHER" id="PTHR42894:SF1">
    <property type="entry name" value="N-(5'-PHOSPHORIBOSYL)ANTHRANILATE ISOMERASE"/>
    <property type="match status" value="1"/>
</dbReference>
<accession>A0A1B1N0A7</accession>
<evidence type="ECO:0000256" key="1">
    <source>
        <dbReference type="ARBA" id="ARBA00001164"/>
    </source>
</evidence>
<dbReference type="UniPathway" id="UPA00035">
    <property type="reaction ID" value="UER00042"/>
</dbReference>
<dbReference type="CDD" id="cd00405">
    <property type="entry name" value="PRAI"/>
    <property type="match status" value="1"/>
</dbReference>
<dbReference type="SUPFAM" id="SSF51366">
    <property type="entry name" value="Ribulose-phoshate binding barrel"/>
    <property type="match status" value="1"/>
</dbReference>
<evidence type="ECO:0000313" key="13">
    <source>
        <dbReference type="Proteomes" id="UP000092573"/>
    </source>
</evidence>
<dbReference type="GO" id="GO:0000162">
    <property type="term" value="P:L-tryptophan biosynthetic process"/>
    <property type="evidence" value="ECO:0007669"/>
    <property type="project" value="UniProtKB-UniRule"/>
</dbReference>
<dbReference type="GO" id="GO:0004640">
    <property type="term" value="F:phosphoribosylanthranilate isomerase activity"/>
    <property type="evidence" value="ECO:0007669"/>
    <property type="project" value="UniProtKB-UniRule"/>
</dbReference>
<proteinExistence type="inferred from homology"/>
<evidence type="ECO:0000256" key="7">
    <source>
        <dbReference type="ARBA" id="ARBA00023141"/>
    </source>
</evidence>
<dbReference type="Gene3D" id="3.20.20.70">
    <property type="entry name" value="Aldolase class I"/>
    <property type="match status" value="1"/>
</dbReference>
<keyword evidence="5 9" id="KW-0028">Amino-acid biosynthesis</keyword>
<dbReference type="EC" id="5.3.1.24" evidence="3 9"/>
<dbReference type="InterPro" id="IPR044643">
    <property type="entry name" value="TrpF_fam"/>
</dbReference>
<dbReference type="HAMAP" id="MF_00135">
    <property type="entry name" value="PRAI"/>
    <property type="match status" value="1"/>
</dbReference>
<keyword evidence="13" id="KW-1185">Reference proteome</keyword>
<evidence type="ECO:0000256" key="2">
    <source>
        <dbReference type="ARBA" id="ARBA00004664"/>
    </source>
</evidence>
<feature type="domain" description="N-(5'phosphoribosyl) anthranilate isomerase (PRAI)" evidence="11">
    <location>
        <begin position="154"/>
        <end position="240"/>
    </location>
</feature>
<keyword evidence="7 9" id="KW-0057">Aromatic amino acid biosynthesis</keyword>
<comment type="pathway">
    <text evidence="2 9">Amino-acid biosynthesis; L-tryptophan biosynthesis; L-tryptophan from chorismate: step 3/5.</text>
</comment>
<dbReference type="Pfam" id="PF00697">
    <property type="entry name" value="PRAI"/>
    <property type="match status" value="2"/>
</dbReference>
<keyword evidence="8 9" id="KW-0413">Isomerase</keyword>
<dbReference type="AlphaFoldDB" id="A0A1B1N0A7"/>
<dbReference type="RefSeq" id="WP_068695915.1">
    <property type="nucleotide sequence ID" value="NZ_CP014167.1"/>
</dbReference>
<evidence type="ECO:0000256" key="8">
    <source>
        <dbReference type="ARBA" id="ARBA00023235"/>
    </source>
</evidence>
<evidence type="ECO:0000259" key="11">
    <source>
        <dbReference type="Pfam" id="PF00697"/>
    </source>
</evidence>